<feature type="compositionally biased region" description="Basic and acidic residues" evidence="1">
    <location>
        <begin position="1"/>
        <end position="17"/>
    </location>
</feature>
<feature type="region of interest" description="Disordered" evidence="1">
    <location>
        <begin position="1"/>
        <end position="25"/>
    </location>
</feature>
<reference evidence="2 3" key="1">
    <citation type="submission" date="2019-02" db="EMBL/GenBank/DDBJ databases">
        <title>Genome sequencing of the rare red list fungi Dentipellis fragilis.</title>
        <authorList>
            <person name="Buettner E."/>
            <person name="Kellner H."/>
        </authorList>
    </citation>
    <scope>NUCLEOTIDE SEQUENCE [LARGE SCALE GENOMIC DNA]</scope>
    <source>
        <strain evidence="2 3">DSM 105465</strain>
    </source>
</reference>
<keyword evidence="3" id="KW-1185">Reference proteome</keyword>
<evidence type="ECO:0000256" key="1">
    <source>
        <dbReference type="SAM" id="MobiDB-lite"/>
    </source>
</evidence>
<accession>A0A4Y9Z6E7</accession>
<evidence type="ECO:0000313" key="3">
    <source>
        <dbReference type="Proteomes" id="UP000298327"/>
    </source>
</evidence>
<comment type="caution">
    <text evidence="2">The sequence shown here is derived from an EMBL/GenBank/DDBJ whole genome shotgun (WGS) entry which is preliminary data.</text>
</comment>
<dbReference type="EMBL" id="SEOQ01000101">
    <property type="protein sequence ID" value="TFY70436.1"/>
    <property type="molecule type" value="Genomic_DNA"/>
</dbReference>
<gene>
    <name evidence="2" type="ORF">EVG20_g2563</name>
</gene>
<dbReference type="AlphaFoldDB" id="A0A4Y9Z6E7"/>
<protein>
    <submittedName>
        <fullName evidence="2">Uncharacterized protein</fullName>
    </submittedName>
</protein>
<sequence>MGADADARSEIASDRDVQSTNASAQRRGWGYALLPVSKCGLPRVSAAPRRLNSRGPRAHNVDRETWIADCGSRLEHVSGLARAHAYRARG</sequence>
<proteinExistence type="predicted"/>
<evidence type="ECO:0000313" key="2">
    <source>
        <dbReference type="EMBL" id="TFY70436.1"/>
    </source>
</evidence>
<name>A0A4Y9Z6E7_9AGAM</name>
<dbReference type="Proteomes" id="UP000298327">
    <property type="component" value="Unassembled WGS sequence"/>
</dbReference>
<organism evidence="2 3">
    <name type="scientific">Dentipellis fragilis</name>
    <dbReference type="NCBI Taxonomy" id="205917"/>
    <lineage>
        <taxon>Eukaryota</taxon>
        <taxon>Fungi</taxon>
        <taxon>Dikarya</taxon>
        <taxon>Basidiomycota</taxon>
        <taxon>Agaricomycotina</taxon>
        <taxon>Agaricomycetes</taxon>
        <taxon>Russulales</taxon>
        <taxon>Hericiaceae</taxon>
        <taxon>Dentipellis</taxon>
    </lineage>
</organism>